<evidence type="ECO:0000256" key="1">
    <source>
        <dbReference type="ARBA" id="ARBA00023125"/>
    </source>
</evidence>
<dbReference type="PANTHER" id="PTHR33164:SF102">
    <property type="entry name" value="TRANSCRIPTIONAL REGULATORY PROTEIN"/>
    <property type="match status" value="1"/>
</dbReference>
<dbReference type="SMART" id="SM00347">
    <property type="entry name" value="HTH_MARR"/>
    <property type="match status" value="1"/>
</dbReference>
<evidence type="ECO:0000313" key="4">
    <source>
        <dbReference type="Proteomes" id="UP000006867"/>
    </source>
</evidence>
<dbReference type="PROSITE" id="PS50995">
    <property type="entry name" value="HTH_MARR_2"/>
    <property type="match status" value="1"/>
</dbReference>
<dbReference type="PANTHER" id="PTHR33164">
    <property type="entry name" value="TRANSCRIPTIONAL REGULATOR, MARR FAMILY"/>
    <property type="match status" value="1"/>
</dbReference>
<proteinExistence type="predicted"/>
<reference evidence="3 4" key="1">
    <citation type="journal article" date="2011" name="Front. Microbiol.">
        <title>Genomic signatures of strain selection and enhancement in Bacillus atrophaeus var. globigii, a historical biowarfare simulant.</title>
        <authorList>
            <person name="Gibbons H.S."/>
            <person name="Broomall S.M."/>
            <person name="McNew L.A."/>
            <person name="Daligault H."/>
            <person name="Chapman C."/>
            <person name="Bruce D."/>
            <person name="Karavis M."/>
            <person name="Krepps M."/>
            <person name="McGregor P.A."/>
            <person name="Hong C."/>
            <person name="Park K.H."/>
            <person name="Akmal A."/>
            <person name="Feldman A."/>
            <person name="Lin J.S."/>
            <person name="Chang W.E."/>
            <person name="Higgs B.W."/>
            <person name="Demirev P."/>
            <person name="Lindquist J."/>
            <person name="Liem A."/>
            <person name="Fochler E."/>
            <person name="Read T.D."/>
            <person name="Tapia R."/>
            <person name="Johnson S."/>
            <person name="Bishop-Lilly K.A."/>
            <person name="Detter C."/>
            <person name="Han C."/>
            <person name="Sozhamannan S."/>
            <person name="Rosenzweig C.N."/>
            <person name="Skowronski E.W."/>
        </authorList>
    </citation>
    <scope>NUCLEOTIDE SEQUENCE [LARGE SCALE GENOMIC DNA]</scope>
    <source>
        <strain evidence="3 4">1942</strain>
    </source>
</reference>
<dbReference type="RefSeq" id="WP_003328220.1">
    <property type="nucleotide sequence ID" value="NC_014639.1"/>
</dbReference>
<dbReference type="SUPFAM" id="SSF46785">
    <property type="entry name" value="Winged helix' DNA-binding domain"/>
    <property type="match status" value="1"/>
</dbReference>
<dbReference type="InterPro" id="IPR036388">
    <property type="entry name" value="WH-like_DNA-bd_sf"/>
</dbReference>
<keyword evidence="4" id="KW-1185">Reference proteome</keyword>
<dbReference type="Proteomes" id="UP000006867">
    <property type="component" value="Chromosome"/>
</dbReference>
<gene>
    <name evidence="3" type="ordered locus">BATR1942_00275</name>
</gene>
<accession>A0ABM5LT18</accession>
<organism evidence="3 4">
    <name type="scientific">Bacillus atrophaeus (strain 1942)</name>
    <dbReference type="NCBI Taxonomy" id="720555"/>
    <lineage>
        <taxon>Bacteria</taxon>
        <taxon>Bacillati</taxon>
        <taxon>Bacillota</taxon>
        <taxon>Bacilli</taxon>
        <taxon>Bacillales</taxon>
        <taxon>Bacillaceae</taxon>
        <taxon>Bacillus</taxon>
    </lineage>
</organism>
<sequence length="151" mass="17368">MDEKKLCQAIELFAEVLFEGTEFVHREVNQDVFEHISREQADLLMILKIKGPSSPGSLAIIQNVHKSAISNRLKKLLEKGLVEWDDCQIKSDKRSKLIKITEKGEKIKEELDSAVFNALEELIDDIDDEHLDSFIEIFTIIKRKFKGELAE</sequence>
<protein>
    <submittedName>
        <fullName evidence="3">Transcriptional regulator (MarR family) protein</fullName>
    </submittedName>
</protein>
<keyword evidence="1" id="KW-0238">DNA-binding</keyword>
<dbReference type="Pfam" id="PF01047">
    <property type="entry name" value="MarR"/>
    <property type="match status" value="1"/>
</dbReference>
<dbReference type="InterPro" id="IPR000835">
    <property type="entry name" value="HTH_MarR-typ"/>
</dbReference>
<dbReference type="InterPro" id="IPR039422">
    <property type="entry name" value="MarR/SlyA-like"/>
</dbReference>
<name>A0ABM5LT18_BACA1</name>
<evidence type="ECO:0000313" key="3">
    <source>
        <dbReference type="EMBL" id="ADP31015.1"/>
    </source>
</evidence>
<dbReference type="EMBL" id="CP002207">
    <property type="protein sequence ID" value="ADP31015.1"/>
    <property type="molecule type" value="Genomic_DNA"/>
</dbReference>
<dbReference type="Gene3D" id="1.10.10.10">
    <property type="entry name" value="Winged helix-like DNA-binding domain superfamily/Winged helix DNA-binding domain"/>
    <property type="match status" value="1"/>
</dbReference>
<dbReference type="InterPro" id="IPR036390">
    <property type="entry name" value="WH_DNA-bd_sf"/>
</dbReference>
<evidence type="ECO:0000259" key="2">
    <source>
        <dbReference type="PROSITE" id="PS50995"/>
    </source>
</evidence>
<feature type="domain" description="HTH marR-type" evidence="2">
    <location>
        <begin position="3"/>
        <end position="143"/>
    </location>
</feature>